<proteinExistence type="predicted"/>
<keyword evidence="1" id="KW-0812">Transmembrane</keyword>
<evidence type="ECO:0000313" key="3">
    <source>
        <dbReference type="Proteomes" id="UP000244174"/>
    </source>
</evidence>
<sequence>MDSPILPKQPPVFISYLRVGKLLYISLGLFAAESYFFWRLFKSSRFQEQELMQAFWLICFLFSFVHIFLVLMDGWSRFQNYKKIKDLFYQHGFKVRIAVNYRGSKCQRNAAIVAAEELGFGNDVRRLYKKLGIKEYHLLPDFFVQDPFFLFKNSFWSRTFLEKYYPPKFDFRSISKMQIPVN</sequence>
<keyword evidence="1" id="KW-1133">Transmembrane helix</keyword>
<organism evidence="2 3">
    <name type="scientific">Christiangramia gaetbulicola</name>
    <dbReference type="NCBI Taxonomy" id="703340"/>
    <lineage>
        <taxon>Bacteria</taxon>
        <taxon>Pseudomonadati</taxon>
        <taxon>Bacteroidota</taxon>
        <taxon>Flavobacteriia</taxon>
        <taxon>Flavobacteriales</taxon>
        <taxon>Flavobacteriaceae</taxon>
        <taxon>Christiangramia</taxon>
    </lineage>
</organism>
<reference evidence="2 3" key="1">
    <citation type="submission" date="2018-04" db="EMBL/GenBank/DDBJ databases">
        <title>Genomic Encyclopedia of Archaeal and Bacterial Type Strains, Phase II (KMG-II): from individual species to whole genera.</title>
        <authorList>
            <person name="Goeker M."/>
        </authorList>
    </citation>
    <scope>NUCLEOTIDE SEQUENCE [LARGE SCALE GENOMIC DNA]</scope>
    <source>
        <strain evidence="2 3">DSM 23082</strain>
    </source>
</reference>
<keyword evidence="3" id="KW-1185">Reference proteome</keyword>
<comment type="caution">
    <text evidence="2">The sequence shown here is derived from an EMBL/GenBank/DDBJ whole genome shotgun (WGS) entry which is preliminary data.</text>
</comment>
<gene>
    <name evidence="2" type="ORF">C8P64_3225</name>
</gene>
<protein>
    <submittedName>
        <fullName evidence="2">Uncharacterized protein</fullName>
    </submittedName>
</protein>
<accession>A0A2T6AD27</accession>
<dbReference type="EMBL" id="QBKQ01000004">
    <property type="protein sequence ID" value="PTX41725.1"/>
    <property type="molecule type" value="Genomic_DNA"/>
</dbReference>
<dbReference type="Proteomes" id="UP000244174">
    <property type="component" value="Unassembled WGS sequence"/>
</dbReference>
<evidence type="ECO:0000256" key="1">
    <source>
        <dbReference type="SAM" id="Phobius"/>
    </source>
</evidence>
<name>A0A2T6AD27_9FLAO</name>
<feature type="transmembrane region" description="Helical" evidence="1">
    <location>
        <begin position="21"/>
        <end position="41"/>
    </location>
</feature>
<keyword evidence="1" id="KW-0472">Membrane</keyword>
<feature type="transmembrane region" description="Helical" evidence="1">
    <location>
        <begin position="53"/>
        <end position="75"/>
    </location>
</feature>
<dbReference type="OrthoDB" id="5471072at2"/>
<evidence type="ECO:0000313" key="2">
    <source>
        <dbReference type="EMBL" id="PTX41725.1"/>
    </source>
</evidence>
<dbReference type="AlphaFoldDB" id="A0A2T6AD27"/>
<dbReference type="RefSeq" id="WP_108173094.1">
    <property type="nucleotide sequence ID" value="NZ_QBKQ01000004.1"/>
</dbReference>